<name>A0A8J3FSU0_9ACTN</name>
<keyword evidence="3" id="KW-1185">Reference proteome</keyword>
<evidence type="ECO:0000256" key="1">
    <source>
        <dbReference type="SAM" id="MobiDB-lite"/>
    </source>
</evidence>
<reference evidence="2" key="2">
    <citation type="submission" date="2020-09" db="EMBL/GenBank/DDBJ databases">
        <authorList>
            <person name="Sun Q."/>
            <person name="Zhou Y."/>
        </authorList>
    </citation>
    <scope>NUCLEOTIDE SEQUENCE</scope>
    <source>
        <strain evidence="2">CGMCC 4.7299</strain>
    </source>
</reference>
<dbReference type="AlphaFoldDB" id="A0A8J3FSU0"/>
<evidence type="ECO:0008006" key="4">
    <source>
        <dbReference type="Google" id="ProtNLM"/>
    </source>
</evidence>
<accession>A0A8J3FSU0</accession>
<dbReference type="NCBIfam" id="NF033611">
    <property type="entry name" value="SAVED"/>
    <property type="match status" value="1"/>
</dbReference>
<protein>
    <recommendedName>
        <fullName evidence="4">SMODS-associated and fused to various effectors domain-containing protein</fullName>
    </recommendedName>
</protein>
<feature type="region of interest" description="Disordered" evidence="1">
    <location>
        <begin position="214"/>
        <end position="245"/>
    </location>
</feature>
<dbReference type="InterPro" id="IPR040836">
    <property type="entry name" value="SAVED"/>
</dbReference>
<dbReference type="EMBL" id="BMMX01000067">
    <property type="protein sequence ID" value="GGL19455.1"/>
    <property type="molecule type" value="Genomic_DNA"/>
</dbReference>
<dbReference type="Proteomes" id="UP000656042">
    <property type="component" value="Unassembled WGS sequence"/>
</dbReference>
<evidence type="ECO:0000313" key="2">
    <source>
        <dbReference type="EMBL" id="GGL19455.1"/>
    </source>
</evidence>
<feature type="compositionally biased region" description="Basic and acidic residues" evidence="1">
    <location>
        <begin position="231"/>
        <end position="245"/>
    </location>
</feature>
<sequence>MSGDGARDRDMIDLLADETLAAIMMAERLTPDASRINLIPTMPLNAAFWFGARLGYTHARAVTVHAIRQADGSPPYFPATSLRAMESTAEPLILERLEVVDGGDQSKVALALDLQGFGDQFCDQVLAACRQHRIGYMLRLRTTTACLTENSETFTGVVEQTCQAWRAAALPASARTGHHAIFLSGPVAIAVALGARLASPEKNKWTAFTFDSATSTYEPFPPTAALGSRCDPSRGDERPAHPPSP</sequence>
<comment type="caution">
    <text evidence="2">The sequence shown here is derived from an EMBL/GenBank/DDBJ whole genome shotgun (WGS) entry which is preliminary data.</text>
</comment>
<gene>
    <name evidence="2" type="ORF">GCM10012284_62480</name>
</gene>
<evidence type="ECO:0000313" key="3">
    <source>
        <dbReference type="Proteomes" id="UP000656042"/>
    </source>
</evidence>
<organism evidence="2 3">
    <name type="scientific">Mangrovihabitans endophyticus</name>
    <dbReference type="NCBI Taxonomy" id="1751298"/>
    <lineage>
        <taxon>Bacteria</taxon>
        <taxon>Bacillati</taxon>
        <taxon>Actinomycetota</taxon>
        <taxon>Actinomycetes</taxon>
        <taxon>Micromonosporales</taxon>
        <taxon>Micromonosporaceae</taxon>
        <taxon>Mangrovihabitans</taxon>
    </lineage>
</organism>
<proteinExistence type="predicted"/>
<reference evidence="2" key="1">
    <citation type="journal article" date="2014" name="Int. J. Syst. Evol. Microbiol.">
        <title>Complete genome sequence of Corynebacterium casei LMG S-19264T (=DSM 44701T), isolated from a smear-ripened cheese.</title>
        <authorList>
            <consortium name="US DOE Joint Genome Institute (JGI-PGF)"/>
            <person name="Walter F."/>
            <person name="Albersmeier A."/>
            <person name="Kalinowski J."/>
            <person name="Ruckert C."/>
        </authorList>
    </citation>
    <scope>NUCLEOTIDE SEQUENCE</scope>
    <source>
        <strain evidence="2">CGMCC 4.7299</strain>
    </source>
</reference>